<gene>
    <name evidence="2" type="ORF">PSTG_14714</name>
</gene>
<dbReference type="Proteomes" id="UP000054564">
    <property type="component" value="Unassembled WGS sequence"/>
</dbReference>
<comment type="caution">
    <text evidence="2">The sequence shown here is derived from an EMBL/GenBank/DDBJ whole genome shotgun (WGS) entry which is preliminary data.</text>
</comment>
<organism evidence="2 3">
    <name type="scientific">Puccinia striiformis f. sp. tritici PST-78</name>
    <dbReference type="NCBI Taxonomy" id="1165861"/>
    <lineage>
        <taxon>Eukaryota</taxon>
        <taxon>Fungi</taxon>
        <taxon>Dikarya</taxon>
        <taxon>Basidiomycota</taxon>
        <taxon>Pucciniomycotina</taxon>
        <taxon>Pucciniomycetes</taxon>
        <taxon>Pucciniales</taxon>
        <taxon>Pucciniaceae</taxon>
        <taxon>Puccinia</taxon>
    </lineage>
</organism>
<reference evidence="3" key="1">
    <citation type="submission" date="2014-03" db="EMBL/GenBank/DDBJ databases">
        <title>The Genome Sequence of Puccinia striiformis f. sp. tritici PST-78.</title>
        <authorList>
            <consortium name="The Broad Institute Genome Sequencing Platform"/>
            <person name="Cuomo C."/>
            <person name="Hulbert S."/>
            <person name="Chen X."/>
            <person name="Walker B."/>
            <person name="Young S.K."/>
            <person name="Zeng Q."/>
            <person name="Gargeya S."/>
            <person name="Fitzgerald M."/>
            <person name="Haas B."/>
            <person name="Abouelleil A."/>
            <person name="Alvarado L."/>
            <person name="Arachchi H.M."/>
            <person name="Berlin A.M."/>
            <person name="Chapman S.B."/>
            <person name="Goldberg J."/>
            <person name="Griggs A."/>
            <person name="Gujja S."/>
            <person name="Hansen M."/>
            <person name="Howarth C."/>
            <person name="Imamovic A."/>
            <person name="Larimer J."/>
            <person name="McCowan C."/>
            <person name="Montmayeur A."/>
            <person name="Murphy C."/>
            <person name="Neiman D."/>
            <person name="Pearson M."/>
            <person name="Priest M."/>
            <person name="Roberts A."/>
            <person name="Saif S."/>
            <person name="Shea T."/>
            <person name="Sisk P."/>
            <person name="Sykes S."/>
            <person name="Wortman J."/>
            <person name="Nusbaum C."/>
            <person name="Birren B."/>
        </authorList>
    </citation>
    <scope>NUCLEOTIDE SEQUENCE [LARGE SCALE GENOMIC DNA]</scope>
    <source>
        <strain evidence="3">race PST-78</strain>
    </source>
</reference>
<evidence type="ECO:0000313" key="2">
    <source>
        <dbReference type="EMBL" id="KNE91860.1"/>
    </source>
</evidence>
<evidence type="ECO:0000313" key="3">
    <source>
        <dbReference type="Proteomes" id="UP000054564"/>
    </source>
</evidence>
<feature type="compositionally biased region" description="Low complexity" evidence="1">
    <location>
        <begin position="13"/>
        <end position="23"/>
    </location>
</feature>
<keyword evidence="3" id="KW-1185">Reference proteome</keyword>
<evidence type="ECO:0000256" key="1">
    <source>
        <dbReference type="SAM" id="MobiDB-lite"/>
    </source>
</evidence>
<proteinExistence type="predicted"/>
<sequence length="91" mass="10024">MSSTHDDPPHLTSSKANNNSSAKVAGIPVLTPPGPDTNFLSWWYVVRGYLASIELSYVLDPTNQKTAPPLIWTALHEAHQDSSACGRMYWL</sequence>
<feature type="region of interest" description="Disordered" evidence="1">
    <location>
        <begin position="1"/>
        <end position="28"/>
    </location>
</feature>
<dbReference type="OrthoDB" id="10547477at2759"/>
<accession>A0A0L0UXW3</accession>
<dbReference type="AlphaFoldDB" id="A0A0L0UXW3"/>
<name>A0A0L0UXW3_9BASI</name>
<protein>
    <submittedName>
        <fullName evidence="2">Uncharacterized protein</fullName>
    </submittedName>
</protein>
<dbReference type="EMBL" id="AJIL01000185">
    <property type="protein sequence ID" value="KNE91860.1"/>
    <property type="molecule type" value="Genomic_DNA"/>
</dbReference>